<feature type="compositionally biased region" description="Low complexity" evidence="8">
    <location>
        <begin position="581"/>
        <end position="629"/>
    </location>
</feature>
<feature type="non-terminal residue" evidence="12">
    <location>
        <position position="4047"/>
    </location>
</feature>
<dbReference type="EMBL" id="JAIFTH010000268">
    <property type="protein sequence ID" value="KAG9509989.1"/>
    <property type="molecule type" value="Genomic_DNA"/>
</dbReference>
<dbReference type="Pfam" id="PF07703">
    <property type="entry name" value="A2M_BRD"/>
    <property type="match status" value="1"/>
</dbReference>
<dbReference type="InterPro" id="IPR032194">
    <property type="entry name" value="CNOT1_HEAT"/>
</dbReference>
<dbReference type="Gene3D" id="1.25.40.790">
    <property type="match status" value="1"/>
</dbReference>
<dbReference type="Gene3D" id="6.20.50.160">
    <property type="match status" value="1"/>
</dbReference>
<evidence type="ECO:0000256" key="8">
    <source>
        <dbReference type="SAM" id="MobiDB-lite"/>
    </source>
</evidence>
<feature type="compositionally biased region" description="Low complexity" evidence="8">
    <location>
        <begin position="2214"/>
        <end position="2230"/>
    </location>
</feature>
<dbReference type="SUPFAM" id="SSF49410">
    <property type="entry name" value="Alpha-macroglobulin receptor domain"/>
    <property type="match status" value="1"/>
</dbReference>
<dbReference type="SMART" id="SM01361">
    <property type="entry name" value="A2M_recep"/>
    <property type="match status" value="1"/>
</dbReference>
<dbReference type="InterPro" id="IPR040398">
    <property type="entry name" value="Not1"/>
</dbReference>
<evidence type="ECO:0000256" key="4">
    <source>
        <dbReference type="ARBA" id="ARBA00023157"/>
    </source>
</evidence>
<dbReference type="Proteomes" id="UP000825002">
    <property type="component" value="Unassembled WGS sequence"/>
</dbReference>
<dbReference type="SMART" id="SM01359">
    <property type="entry name" value="A2M_N_2"/>
    <property type="match status" value="1"/>
</dbReference>
<dbReference type="InterPro" id="IPR009048">
    <property type="entry name" value="A-macroglobulin_rcpt-bd"/>
</dbReference>
<feature type="compositionally biased region" description="Low complexity" evidence="8">
    <location>
        <begin position="4027"/>
        <end position="4038"/>
    </location>
</feature>
<dbReference type="Gene3D" id="2.60.120.1540">
    <property type="match status" value="1"/>
</dbReference>
<dbReference type="Pfam" id="PF07677">
    <property type="entry name" value="A2M_recep"/>
    <property type="match status" value="1"/>
</dbReference>
<feature type="non-terminal residue" evidence="12">
    <location>
        <position position="1"/>
    </location>
</feature>
<dbReference type="Pfam" id="PF16415">
    <property type="entry name" value="CNOT1_CAF1_bind"/>
    <property type="match status" value="1"/>
</dbReference>
<dbReference type="Gene3D" id="2.20.130.20">
    <property type="match status" value="1"/>
</dbReference>
<dbReference type="Pfam" id="PF16418">
    <property type="entry name" value="CNOT1_HEAT"/>
    <property type="match status" value="1"/>
</dbReference>
<evidence type="ECO:0000256" key="1">
    <source>
        <dbReference type="ARBA" id="ARBA00004123"/>
    </source>
</evidence>
<organism evidence="12 13">
    <name type="scientific">Fragariocoptes setiger</name>
    <dbReference type="NCBI Taxonomy" id="1670756"/>
    <lineage>
        <taxon>Eukaryota</taxon>
        <taxon>Metazoa</taxon>
        <taxon>Ecdysozoa</taxon>
        <taxon>Arthropoda</taxon>
        <taxon>Chelicerata</taxon>
        <taxon>Arachnida</taxon>
        <taxon>Acari</taxon>
        <taxon>Acariformes</taxon>
        <taxon>Trombidiformes</taxon>
        <taxon>Prostigmata</taxon>
        <taxon>Eupodina</taxon>
        <taxon>Eriophyoidea</taxon>
        <taxon>Phytoptidae</taxon>
        <taxon>Fragariocoptes</taxon>
    </lineage>
</organism>
<dbReference type="Pfam" id="PF01835">
    <property type="entry name" value="MG2"/>
    <property type="match status" value="1"/>
</dbReference>
<keyword evidence="13" id="KW-1185">Reference proteome</keyword>
<dbReference type="InterPro" id="IPR011626">
    <property type="entry name" value="Alpha-macroglobulin_TED"/>
</dbReference>
<feature type="region of interest" description="Disordered" evidence="8">
    <location>
        <begin position="2202"/>
        <end position="2230"/>
    </location>
</feature>
<dbReference type="PANTHER" id="PTHR13162:SF8">
    <property type="entry name" value="CCR4-NOT TRANSCRIPTION COMPLEX SUBUNIT 1"/>
    <property type="match status" value="1"/>
</dbReference>
<feature type="region of interest" description="Disordered" evidence="8">
    <location>
        <begin position="2163"/>
        <end position="2187"/>
    </location>
</feature>
<dbReference type="Gene3D" id="1.50.10.20">
    <property type="match status" value="1"/>
</dbReference>
<dbReference type="InterPro" id="IPR001599">
    <property type="entry name" value="Macroglobln_a2"/>
</dbReference>
<keyword evidence="5" id="KW-0804">Transcription</keyword>
<dbReference type="SMART" id="SM01360">
    <property type="entry name" value="A2M"/>
    <property type="match status" value="1"/>
</dbReference>
<dbReference type="Pfam" id="PF12842">
    <property type="entry name" value="DUF3819"/>
    <property type="match status" value="1"/>
</dbReference>
<evidence type="ECO:0000259" key="11">
    <source>
        <dbReference type="SMART" id="SM01361"/>
    </source>
</evidence>
<keyword evidence="6" id="KW-0539">Nucleus</keyword>
<keyword evidence="4" id="KW-1015">Disulfide bond</keyword>
<dbReference type="InterPro" id="IPR032191">
    <property type="entry name" value="CNOT1_CAF1_bind"/>
</dbReference>
<dbReference type="Pfam" id="PF07678">
    <property type="entry name" value="TED_complement"/>
    <property type="match status" value="1"/>
</dbReference>
<protein>
    <submittedName>
        <fullName evidence="12">CCR4-NOT transcription complex subunit 1</fullName>
    </submittedName>
</protein>
<feature type="region of interest" description="Disordered" evidence="8">
    <location>
        <begin position="3619"/>
        <end position="3647"/>
    </location>
</feature>
<dbReference type="PANTHER" id="PTHR13162">
    <property type="entry name" value="CCR4-NOT TRANSCRIPTION COMPLEX"/>
    <property type="match status" value="1"/>
</dbReference>
<evidence type="ECO:0000256" key="7">
    <source>
        <dbReference type="ARBA" id="ARBA00025717"/>
    </source>
</evidence>
<accession>A0ABQ7S991</accession>
<dbReference type="Pfam" id="PF00207">
    <property type="entry name" value="A2M"/>
    <property type="match status" value="1"/>
</dbReference>
<dbReference type="InterPro" id="IPR002890">
    <property type="entry name" value="MG2"/>
</dbReference>
<comment type="subcellular location">
    <subcellularLocation>
        <location evidence="1">Nucleus</location>
    </subcellularLocation>
</comment>
<dbReference type="Gene3D" id="2.60.40.1940">
    <property type="match status" value="1"/>
</dbReference>
<dbReference type="InterPro" id="IPR055454">
    <property type="entry name" value="CNOT1-like_NOT1_connector"/>
</dbReference>
<sequence>YPSQCWPTTVAEEKIRPHINEPVKANHKPTALVVNESASHLNIDILRQFDLTPRLACKIVIALCTDSNNTTTNHGHNSASATSLLSSTTFQRSEEIDLFADYCRKKMASMSEILQTFDDESFITDRIFRNTTYKLSNKHGANQPLPAFQRFWHFCLNMASTEKQGLHTVGKVFFSQVWKYNHEFQFNFIVNCIEHNLVAKLLTAPAGSSNQQQNGQLGQLVQFCDLLKCQPDFEAVPELTNWKFQKIYQLLIDFTRPGSLPNLQSNSICYGHVLETFRWPLQHCPDLCVLGLLCVSGQSSVAKSEILSMAIPSFLNASHPNAANILHSIWNHNSANAESNISVNTQQKQNATLSWSQQVLLQALCDHYMTSPPEEQQQRLSRILDVAQDIKTLFRLLDGTCYPFVIDLSCLASRREYLKLDKWLMDKYSENGENFIRAIVAFLHRRYLSVLVGSAKDSNASSLPSSGPSLPAETLAVILTFLQHFLPNNSGQHFEISQSIQKELFTLVGNSSLLLQRAPRQPPPGVVSAIMNDDNKYYNRAMDTAVTKPQQTLQAVHPLDLIHQQMQQQQQTTQQQFGGFVQLPSQSSSPHGQQQVQSSSVSSQPQQQQQQQQQQQSQPQLQQQQQQQSLTHNIIARTNDSAVGPLANPSLTPEIVQDKVFFIVNNLSFINLAQKVEEFREVIGTDETYHGWIAQYFSSKRAAIEQNFQPLYANFLYELKMPKLIDAITRETFRNIKNVLRNDKKADNISDRTLLKNLGQWLGLLTLARNKPILHVDLDLKGLLVEAYHKGNQELLYVVPFLAEILKTTQKSTIFKPNNPFVLGLLRALVELRQQPNLKLNLEFQVEVLFNTLGVDLNKLVGQSNILNDEKYYSRIESQLGGKQSGHHSMPKLMPAVPQQQGQKLTMNSQSQAQQVLQINMILPGPRSGSPISTPQITNLQSNSVSSITNPMNQPAIPTAGTLLTNPVTWISNFSYSEIDVTNTTSLVPLITIQSNMSIFTLNPALKNVIRPAMEVTISDWIPSILEKSLKVCLSTVESIIKKDFALDADENRMRMAAHYLIRHLVSYAAMINVRETDLLEKSLSEKIRLAFTSSTTATPPEDQIERAANIIAKDNVDLTSAFIIKTAIEKAVSDIDKLLQTEYDLRRAARAEGGQFCHQEALAYQTKLMPELIQIRAGPTPSQQMKIYEDLGQNVAGFKKPKTALMDILPPASSSSIATSPFNDNAPTSAIGNSALNNLTSASPLTSNSVNMVNQLFSSKILPSNQYANALANQFGPVHIPPFTAHLGSDHPSSAPTPHSAIATGGSDTGMLPQSGPFLDELLSELVPQFRQLGQSLTNIPSLSNNIAHIIQFLQVMRTTPLERTYKLLLSKILDSMYELVFEWNTTLPYASMCRGRELHILLIKALSETFNPVLTARHVTRHAWSRLITTFLDPKKSAAPEMFVDYLIQNNLTSAEIFDQQLVLYTESTVNPTVVIRFIHRFGRAFSDSTLPKTVDLLMTLKPLANPPLMLEIQSCLDTLQSGNRHTPRATLDQLLQYNDLSLTPVGTSNALQDLTSKANSSSQQQLLSNVSLSSLAIMSNHETAEGDPPGLLEKTDRLLSEWINIYQTSAHPSKMFPLFVQKMNKNGILRTDDLVTRFFRLSTEICVESCYRLLANQPQNVSMTPFELRTKCFNTLDAFTNLIVLLIKNSGSSSPTSGAPEPTAKINLLSKILSIIASVTIRDQEVRQTEFQHLPYYRILILLFIELTLVPTALGFPTQPAYNFDQIGPALDPFTETVQFQVLNEFCRVLRSLRPSKVPSFAFAWLDFLANRLFIEKCLNGKPGGSQKGWALYAQLLIDLIKFEAPFLRNVELPQSVDLLYKGTLKVFLVLLHDFPEFLCEYCYSLCDVIPCNAIQMRNLVLSAFPRKMRLPDPFTRNLKIDQLPEMSQPPKTGPIQASIFNSITFKDVLDTYLRTRTPVTFLNDLKACLRNPAATHLQQIGPPLASNESLNVPLLNALILYVGQSAIAAIAPRSISMSTVANTTHMDIFQHLAMTLDTEGRYLFLNALANQLRYPNSHTHYFSCALLYLFAEANSEQIQEQITRVLVERLIIMRPHPWGLLVTFIELIKNPMFKFWNHEFVRCAPEIENRRLSFAANCKLAIGFKMAPIESVVAPISTSTNQANKPKGRPSTRSIEEDDDEPVDQFEVEATTTMLATERAQSLDPDQPDNDNNTNSNNNNNNNNNTETIEQKHEKYLIVASRTLRAASQYQVTVSMLDVGSPSDVELELTGARDSNRERQIVKSLQIGGDETQTLAFDIPHDWPSAEYKLTVSGQSHNRKLKFSHELELTFVAKHFAMFIQTDKAIYKPQQTVHIRAIVLDGQLRPMEGVRVDMSVRDAKRNLVKQWRQLAVTRGLVSGELPLSDEPVLGTWSVHVQASNKPAAISSSSSARANNSANAPLRGGRTAHDNNDDDLEQLDDDVKNEAEKTFTVAEYVLPTFGVQVRVTPPYATYNESQVTCSVMATYTYGKPVDGELTLTVQPLVRYAYVQARPLSQYQYKARLERGVAEVSVNLVRDLRMDAHLDAFEREIELFALVEESLTGRKYNATHVMKIYDKPIKVELLKSAPSFKPGLEYMVVLKVAHQDDTPVDNDGPELMLGYGFQWSGVSAYRMVRPVNGIAELALPIPARRVVTEPADRWPVWRTPEPVALNLQAAYKGYVFPLESVQRAESPSNSFMQIALADPKLRRQLTTAPHRALASVNDTLQLVLRTTQQFNSTHPVRITCLSMGRGRVLTSETITSPSTSTAPLNEHNNNVSQHAISVRVTPLMAPKMRILCYYVRQDNAEIVADSVSLAVDGALRTPVRVNVAPTRQVAPGQQVDINVHTRPQALVGVLGIDQSVLLLKSGNDITKRDVMRELDAISSTSNVKQLSSSSTDDDASATGDNWTQEWALNSRSMFANSDLAVLTNSIIFNPPLSMHYIGYMYRSAAFARSNTLDSPQSMAMQMAPAKHELASYYNNDDNQQPPSEQSIYVRQHFADSLVFSSLDAGCLDNNQNDDDDTDDGDPRLYSADFVTTSLSSARVVEEVAGAGDIRLSKVVLDHPLDPPNVHIQRDPPNRIVIRSFFPETWLWLNTTAREDGVARIHTTVPDTITSWTISAFAIDTDTGLGVAERTAELSVFRPFFVKLNLPYSVIRGESVNIQAIVFNYSKRRQTATVTLDNLRAQFEFTEAANELDSEVHSRAARATRSVSVEPDSGASVSFLITPRALGDIDLQVTARSDAYGDAVLHKLRVKPEGQTQYFNRALLISLPATTTQRNRDAPEVVTHNISVPVPSNAVAGSQRVTLSVVGDVLGVGLEHTEHLLRIPYGCGEQNMINLVPNIVVHQYLQQGRRARSAEQRQRAVRNIETGYQRQLTFKRPDGSFSAFGAQDSAGSTWLTAYVLKSLQQARPIITVDERVLRQARAYLQRQQRSDGSFVERGMVHDTHLLSAAALSEASVTPITNTSASNSADSVQSRVRGPYLTAYCLIALLSGGEQLSSRVNNQSVAADDQQDIKNMVARASAYLAALDTDDAYDVAIVAYALELARHADADKWFERLQRLARSTNEHTWWQSGAAKTVDTFEQRAKLQLLEQQANNKTTTSTERPPRLKPNVGVTQPHSEHMFVPDSREIEMTAFALLTHVERGQLSEALPIVRWLIAQQNSNGGFASTQDTVLAIEALAKFAMVSHQHQHETHERQVLDIDFSWPTSGGGATGSGFNSTGSIESGQLLVKASNRLTYQEQRLHDNATWVAVRASGSGTAVLQVSYQYNLQVSAEEPAFYLNPLLDKTSTSAHIELSICTYYKGGSNKGAAQQRPTSNMALMEVQLPSGYTADVDALPGGTRHERIKRVDTSQGDTHVQVYFDSLSRDEVCVTVPAHRTAKVANGQRVPVTIYDYYDRQQAARVFYEPLASTTCDICEGTDCGNSCGPRKRSLDAHFSAAPINSKLRATASDSEHQQHSAASTILLAPATSMSLKLDENKVQVDGLTNYDERADETLTRSGNNSGRSVSGINDNKIAKY</sequence>
<evidence type="ECO:0000256" key="5">
    <source>
        <dbReference type="ARBA" id="ARBA00023163"/>
    </source>
</evidence>
<name>A0ABQ7S991_9ACAR</name>
<dbReference type="Gene3D" id="2.60.40.10">
    <property type="entry name" value="Immunoglobulins"/>
    <property type="match status" value="2"/>
</dbReference>
<dbReference type="Gene3D" id="2.60.40.2950">
    <property type="match status" value="1"/>
</dbReference>
<dbReference type="Pfam" id="PF25097">
    <property type="entry name" value="ARM_Cnot1"/>
    <property type="match status" value="1"/>
</dbReference>
<comment type="similarity">
    <text evidence="7">Belongs to the CNOT1 family.</text>
</comment>
<dbReference type="InterPro" id="IPR024557">
    <property type="entry name" value="CNOT1_dom_4"/>
</dbReference>
<evidence type="ECO:0000313" key="13">
    <source>
        <dbReference type="Proteomes" id="UP000825002"/>
    </source>
</evidence>
<feature type="compositionally biased region" description="Low complexity" evidence="8">
    <location>
        <begin position="2427"/>
        <end position="2443"/>
    </location>
</feature>
<evidence type="ECO:0000256" key="6">
    <source>
        <dbReference type="ARBA" id="ARBA00023242"/>
    </source>
</evidence>
<dbReference type="Gene3D" id="2.60.40.1930">
    <property type="match status" value="2"/>
</dbReference>
<dbReference type="InterPro" id="IPR036595">
    <property type="entry name" value="A-macroglobulin_rcpt-bd_sf"/>
</dbReference>
<feature type="compositionally biased region" description="Polar residues" evidence="8">
    <location>
        <begin position="3619"/>
        <end position="3631"/>
    </location>
</feature>
<reference evidence="12 13" key="1">
    <citation type="submission" date="2020-10" db="EMBL/GenBank/DDBJ databases">
        <authorList>
            <person name="Klimov P.B."/>
            <person name="Dyachkov S.M."/>
            <person name="Chetverikov P.E."/>
        </authorList>
    </citation>
    <scope>NUCLEOTIDE SEQUENCE [LARGE SCALE GENOMIC DNA]</scope>
    <source>
        <strain evidence="12">BMOC 18-1129-001#AD2665</strain>
        <tissue evidence="12">Entire mites</tissue>
    </source>
</reference>
<feature type="region of interest" description="Disordered" evidence="8">
    <location>
        <begin position="4022"/>
        <end position="4047"/>
    </location>
</feature>
<dbReference type="Gene3D" id="1.25.40.800">
    <property type="match status" value="1"/>
</dbReference>
<evidence type="ECO:0000259" key="9">
    <source>
        <dbReference type="SMART" id="SM01359"/>
    </source>
</evidence>
<dbReference type="SUPFAM" id="SSF48239">
    <property type="entry name" value="Terpenoid cyclases/Protein prenyltransferases"/>
    <property type="match status" value="1"/>
</dbReference>
<dbReference type="InterPro" id="IPR047565">
    <property type="entry name" value="Alpha-macroglob_thiol-ester_cl"/>
</dbReference>
<feature type="domain" description="Alpha-2-macroglobulin" evidence="10">
    <location>
        <begin position="3114"/>
        <end position="3205"/>
    </location>
</feature>
<dbReference type="SMART" id="SM01419">
    <property type="entry name" value="Thiol-ester_cl"/>
    <property type="match status" value="1"/>
</dbReference>
<dbReference type="Pfam" id="PF04054">
    <property type="entry name" value="Not1"/>
    <property type="match status" value="1"/>
</dbReference>
<feature type="region of interest" description="Disordered" evidence="8">
    <location>
        <begin position="2427"/>
        <end position="2461"/>
    </location>
</feature>
<feature type="domain" description="Alpha-2-macroglobulin bait region" evidence="9">
    <location>
        <begin position="2735"/>
        <end position="2889"/>
    </location>
</feature>
<dbReference type="Pfam" id="PF17791">
    <property type="entry name" value="MG3"/>
    <property type="match status" value="1"/>
</dbReference>
<dbReference type="InterPro" id="IPR013783">
    <property type="entry name" value="Ig-like_fold"/>
</dbReference>
<dbReference type="InterPro" id="IPR019742">
    <property type="entry name" value="MacrogloblnA2_CS"/>
</dbReference>
<gene>
    <name evidence="12" type="primary">cnot1</name>
    <name evidence="12" type="ORF">GZH46_01479</name>
</gene>
<keyword evidence="2" id="KW-0678">Repressor</keyword>
<dbReference type="InterPro" id="IPR011625">
    <property type="entry name" value="A2M_N_BRD"/>
</dbReference>
<dbReference type="InterPro" id="IPR007196">
    <property type="entry name" value="CCR4-Not_Not1_C"/>
</dbReference>
<feature type="region of interest" description="Disordered" evidence="8">
    <location>
        <begin position="581"/>
        <end position="630"/>
    </location>
</feature>
<dbReference type="InterPro" id="IPR008930">
    <property type="entry name" value="Terpenoid_cyclase/PrenylTrfase"/>
</dbReference>
<feature type="domain" description="Alpha-macroglobulin receptor-binding" evidence="11">
    <location>
        <begin position="3845"/>
        <end position="3934"/>
    </location>
</feature>
<evidence type="ECO:0000256" key="2">
    <source>
        <dbReference type="ARBA" id="ARBA00022491"/>
    </source>
</evidence>
<dbReference type="Gene3D" id="1.25.40.180">
    <property type="match status" value="1"/>
</dbReference>
<dbReference type="InterPro" id="IPR041555">
    <property type="entry name" value="MG3"/>
</dbReference>
<evidence type="ECO:0000313" key="12">
    <source>
        <dbReference type="EMBL" id="KAG9509989.1"/>
    </source>
</evidence>
<comment type="caution">
    <text evidence="12">The sequence shown here is derived from an EMBL/GenBank/DDBJ whole genome shotgun (WGS) entry which is preliminary data.</text>
</comment>
<proteinExistence type="inferred from homology"/>
<keyword evidence="3" id="KW-0805">Transcription regulation</keyword>
<dbReference type="Gene3D" id="2.60.40.690">
    <property type="entry name" value="Alpha-macroglobulin, receptor-binding domain"/>
    <property type="match status" value="1"/>
</dbReference>
<dbReference type="PROSITE" id="PS00477">
    <property type="entry name" value="ALPHA_2_MACROGLOBULIN"/>
    <property type="match status" value="1"/>
</dbReference>
<evidence type="ECO:0000259" key="10">
    <source>
        <dbReference type="SMART" id="SM01360"/>
    </source>
</evidence>
<evidence type="ECO:0000256" key="3">
    <source>
        <dbReference type="ARBA" id="ARBA00023015"/>
    </source>
</evidence>